<keyword evidence="1" id="KW-0805">Transcription regulation</keyword>
<dbReference type="SUPFAM" id="SSF46689">
    <property type="entry name" value="Homeodomain-like"/>
    <property type="match status" value="2"/>
</dbReference>
<evidence type="ECO:0000256" key="2">
    <source>
        <dbReference type="ARBA" id="ARBA00023125"/>
    </source>
</evidence>
<dbReference type="SUPFAM" id="SSF51182">
    <property type="entry name" value="RmlC-like cupins"/>
    <property type="match status" value="1"/>
</dbReference>
<accession>A0A8X8LCP8</accession>
<gene>
    <name evidence="5" type="ORF">SAMN05444410_102184</name>
</gene>
<feature type="domain" description="HTH araC/xylS-type" evidence="4">
    <location>
        <begin position="183"/>
        <end position="280"/>
    </location>
</feature>
<dbReference type="Pfam" id="PF12833">
    <property type="entry name" value="HTH_18"/>
    <property type="match status" value="1"/>
</dbReference>
<proteinExistence type="predicted"/>
<dbReference type="GO" id="GO:0003700">
    <property type="term" value="F:DNA-binding transcription factor activity"/>
    <property type="evidence" value="ECO:0007669"/>
    <property type="project" value="InterPro"/>
</dbReference>
<dbReference type="Gene3D" id="2.60.120.10">
    <property type="entry name" value="Jelly Rolls"/>
    <property type="match status" value="1"/>
</dbReference>
<dbReference type="GO" id="GO:0043565">
    <property type="term" value="F:sequence-specific DNA binding"/>
    <property type="evidence" value="ECO:0007669"/>
    <property type="project" value="InterPro"/>
</dbReference>
<reference evidence="5 6" key="1">
    <citation type="submission" date="2016-10" db="EMBL/GenBank/DDBJ databases">
        <authorList>
            <person name="Varghese N."/>
            <person name="Submissions S."/>
        </authorList>
    </citation>
    <scope>NUCLEOTIDE SEQUENCE [LARGE SCALE GENOMIC DNA]</scope>
    <source>
        <strain evidence="5 6">DSM 25353</strain>
    </source>
</reference>
<evidence type="ECO:0000256" key="3">
    <source>
        <dbReference type="ARBA" id="ARBA00023163"/>
    </source>
</evidence>
<dbReference type="RefSeq" id="WP_092722305.1">
    <property type="nucleotide sequence ID" value="NZ_FNNO01000002.1"/>
</dbReference>
<evidence type="ECO:0000313" key="5">
    <source>
        <dbReference type="EMBL" id="SDW38898.1"/>
    </source>
</evidence>
<evidence type="ECO:0000256" key="1">
    <source>
        <dbReference type="ARBA" id="ARBA00023015"/>
    </source>
</evidence>
<dbReference type="PANTHER" id="PTHR43280:SF27">
    <property type="entry name" value="TRANSCRIPTIONAL REGULATOR MTLR"/>
    <property type="match status" value="1"/>
</dbReference>
<keyword evidence="2 5" id="KW-0238">DNA-binding</keyword>
<dbReference type="SMART" id="SM00342">
    <property type="entry name" value="HTH_ARAC"/>
    <property type="match status" value="1"/>
</dbReference>
<comment type="caution">
    <text evidence="5">The sequence shown here is derived from an EMBL/GenBank/DDBJ whole genome shotgun (WGS) entry which is preliminary data.</text>
</comment>
<sequence>MRTEFETVRADEGSSFRLLHQVLQAEDYSWSYHYHPEYELVYVVGGHGRRHVGNHLSYYENGDLVFMGKNLPHSGFGYGAVGSHEEVVIQFTEDFLGERLLQTPEFIAIQALFFRSMQGIHFSQSVQQSIGKKLRRLRQLDPFNRLMELLQVLQTLASTQEYQLLNAAGQSYDFNQKDEVRLKKIYDYVTEYYQKPVNIREVADLVSLTVPSFCNYFKKNMRLTFTDFVNEYRINQASKLLLEGSSIADACYACGFNNISYFTRRFRDIKGKSPGQYRRLSHRA</sequence>
<evidence type="ECO:0000313" key="6">
    <source>
        <dbReference type="Proteomes" id="UP000198711"/>
    </source>
</evidence>
<dbReference type="Proteomes" id="UP000198711">
    <property type="component" value="Unassembled WGS sequence"/>
</dbReference>
<dbReference type="InterPro" id="IPR009057">
    <property type="entry name" value="Homeodomain-like_sf"/>
</dbReference>
<protein>
    <submittedName>
        <fullName evidence="5">AraC-type DNA-binding protein</fullName>
    </submittedName>
</protein>
<dbReference type="AlphaFoldDB" id="A0A8X8LCP8"/>
<name>A0A8X8LCP8_9BACT</name>
<organism evidence="5 6">
    <name type="scientific">Hydrobacter penzbergensis</name>
    <dbReference type="NCBI Taxonomy" id="1235997"/>
    <lineage>
        <taxon>Bacteria</taxon>
        <taxon>Pseudomonadati</taxon>
        <taxon>Bacteroidota</taxon>
        <taxon>Chitinophagia</taxon>
        <taxon>Chitinophagales</taxon>
        <taxon>Chitinophagaceae</taxon>
        <taxon>Hydrobacter</taxon>
    </lineage>
</organism>
<dbReference type="PROSITE" id="PS01124">
    <property type="entry name" value="HTH_ARAC_FAMILY_2"/>
    <property type="match status" value="1"/>
</dbReference>
<dbReference type="InterPro" id="IPR018062">
    <property type="entry name" value="HTH_AraC-typ_CS"/>
</dbReference>
<dbReference type="PROSITE" id="PS00041">
    <property type="entry name" value="HTH_ARAC_FAMILY_1"/>
    <property type="match status" value="1"/>
</dbReference>
<evidence type="ECO:0000259" key="4">
    <source>
        <dbReference type="PROSITE" id="PS01124"/>
    </source>
</evidence>
<dbReference type="InterPro" id="IPR014710">
    <property type="entry name" value="RmlC-like_jellyroll"/>
</dbReference>
<dbReference type="EMBL" id="FNNO01000002">
    <property type="protein sequence ID" value="SDW38898.1"/>
    <property type="molecule type" value="Genomic_DNA"/>
</dbReference>
<dbReference type="PANTHER" id="PTHR43280">
    <property type="entry name" value="ARAC-FAMILY TRANSCRIPTIONAL REGULATOR"/>
    <property type="match status" value="1"/>
</dbReference>
<keyword evidence="3" id="KW-0804">Transcription</keyword>
<dbReference type="InterPro" id="IPR011051">
    <property type="entry name" value="RmlC_Cupin_sf"/>
</dbReference>
<dbReference type="InterPro" id="IPR018060">
    <property type="entry name" value="HTH_AraC"/>
</dbReference>
<dbReference type="Gene3D" id="1.10.10.60">
    <property type="entry name" value="Homeodomain-like"/>
    <property type="match status" value="2"/>
</dbReference>
<keyword evidence="6" id="KW-1185">Reference proteome</keyword>